<gene>
    <name evidence="1" type="ORF">HAX54_045470</name>
</gene>
<keyword evidence="2" id="KW-1185">Reference proteome</keyword>
<dbReference type="Proteomes" id="UP000823775">
    <property type="component" value="Unassembled WGS sequence"/>
</dbReference>
<name>A0ABS8SS37_DATST</name>
<accession>A0ABS8SS37</accession>
<protein>
    <submittedName>
        <fullName evidence="1">Uncharacterized protein</fullName>
    </submittedName>
</protein>
<reference evidence="1 2" key="1">
    <citation type="journal article" date="2021" name="BMC Genomics">
        <title>Datura genome reveals duplications of psychoactive alkaloid biosynthetic genes and high mutation rate following tissue culture.</title>
        <authorList>
            <person name="Rajewski A."/>
            <person name="Carter-House D."/>
            <person name="Stajich J."/>
            <person name="Litt A."/>
        </authorList>
    </citation>
    <scope>NUCLEOTIDE SEQUENCE [LARGE SCALE GENOMIC DNA]</scope>
    <source>
        <strain evidence="1">AR-01</strain>
    </source>
</reference>
<evidence type="ECO:0000313" key="1">
    <source>
        <dbReference type="EMBL" id="MCD7461192.1"/>
    </source>
</evidence>
<proteinExistence type="predicted"/>
<sequence length="138" mass="15190">MAHRRITDPVREPPINSRLRYSELGMISSVKGKRGGTSVQFGEPPMQHQSRIYLGTTTFVDLLVGSSKAPIQSVVSFRPLFGSRVASAVCGSVSATCLLVAGRLLTYSVFYCTLASQWQFVDPSCDSPMCCRCCWLFQ</sequence>
<dbReference type="EMBL" id="JACEIK010000704">
    <property type="protein sequence ID" value="MCD7461192.1"/>
    <property type="molecule type" value="Genomic_DNA"/>
</dbReference>
<organism evidence="1 2">
    <name type="scientific">Datura stramonium</name>
    <name type="common">Jimsonweed</name>
    <name type="synonym">Common thornapple</name>
    <dbReference type="NCBI Taxonomy" id="4076"/>
    <lineage>
        <taxon>Eukaryota</taxon>
        <taxon>Viridiplantae</taxon>
        <taxon>Streptophyta</taxon>
        <taxon>Embryophyta</taxon>
        <taxon>Tracheophyta</taxon>
        <taxon>Spermatophyta</taxon>
        <taxon>Magnoliopsida</taxon>
        <taxon>eudicotyledons</taxon>
        <taxon>Gunneridae</taxon>
        <taxon>Pentapetalae</taxon>
        <taxon>asterids</taxon>
        <taxon>lamiids</taxon>
        <taxon>Solanales</taxon>
        <taxon>Solanaceae</taxon>
        <taxon>Solanoideae</taxon>
        <taxon>Datureae</taxon>
        <taxon>Datura</taxon>
    </lineage>
</organism>
<comment type="caution">
    <text evidence="1">The sequence shown here is derived from an EMBL/GenBank/DDBJ whole genome shotgun (WGS) entry which is preliminary data.</text>
</comment>
<evidence type="ECO:0000313" key="2">
    <source>
        <dbReference type="Proteomes" id="UP000823775"/>
    </source>
</evidence>